<evidence type="ECO:0000313" key="1">
    <source>
        <dbReference type="EMBL" id="GAA3720351.1"/>
    </source>
</evidence>
<sequence length="153" mass="16497">MYPASASTIDFDCDVPKNHYSSVTQDINGPISVSGIIELVEMRSGDNLPLAGVRFVSADGLISTGFRLMASSEHAKQFDIKLNTKSGESFKEILLGQVDVKESVPFTFSLSQAGKVAINIGGITFGADFIPIVDGKEMAYCSTAQFKFTKLLF</sequence>
<reference evidence="2" key="1">
    <citation type="journal article" date="2019" name="Int. J. Syst. Evol. Microbiol.">
        <title>The Global Catalogue of Microorganisms (GCM) 10K type strain sequencing project: providing services to taxonomists for standard genome sequencing and annotation.</title>
        <authorList>
            <consortium name="The Broad Institute Genomics Platform"/>
            <consortium name="The Broad Institute Genome Sequencing Center for Infectious Disease"/>
            <person name="Wu L."/>
            <person name="Ma J."/>
        </authorList>
    </citation>
    <scope>NUCLEOTIDE SEQUENCE [LARGE SCALE GENOMIC DNA]</scope>
    <source>
        <strain evidence="2">JCM 17498</strain>
    </source>
</reference>
<evidence type="ECO:0000313" key="2">
    <source>
        <dbReference type="Proteomes" id="UP001500523"/>
    </source>
</evidence>
<comment type="caution">
    <text evidence="1">The sequence shown here is derived from an EMBL/GenBank/DDBJ whole genome shotgun (WGS) entry which is preliminary data.</text>
</comment>
<name>A0ABP7EQM0_9SPHN</name>
<gene>
    <name evidence="1" type="ORF">GCM10022268_30780</name>
</gene>
<keyword evidence="2" id="KW-1185">Reference proteome</keyword>
<accession>A0ABP7EQM0</accession>
<proteinExistence type="predicted"/>
<dbReference type="EMBL" id="BAABBF010000008">
    <property type="protein sequence ID" value="GAA3720351.1"/>
    <property type="molecule type" value="Genomic_DNA"/>
</dbReference>
<protein>
    <submittedName>
        <fullName evidence="1">Uncharacterized protein</fullName>
    </submittedName>
</protein>
<organism evidence="1 2">
    <name type="scientific">Sphingomonas cynarae</name>
    <dbReference type="NCBI Taxonomy" id="930197"/>
    <lineage>
        <taxon>Bacteria</taxon>
        <taxon>Pseudomonadati</taxon>
        <taxon>Pseudomonadota</taxon>
        <taxon>Alphaproteobacteria</taxon>
        <taxon>Sphingomonadales</taxon>
        <taxon>Sphingomonadaceae</taxon>
        <taxon>Sphingomonas</taxon>
    </lineage>
</organism>
<dbReference type="Proteomes" id="UP001500523">
    <property type="component" value="Unassembled WGS sequence"/>
</dbReference>